<name>A0ACB9NXP9_9MYRT</name>
<organism evidence="1 2">
    <name type="scientific">Melastoma candidum</name>
    <dbReference type="NCBI Taxonomy" id="119954"/>
    <lineage>
        <taxon>Eukaryota</taxon>
        <taxon>Viridiplantae</taxon>
        <taxon>Streptophyta</taxon>
        <taxon>Embryophyta</taxon>
        <taxon>Tracheophyta</taxon>
        <taxon>Spermatophyta</taxon>
        <taxon>Magnoliopsida</taxon>
        <taxon>eudicotyledons</taxon>
        <taxon>Gunneridae</taxon>
        <taxon>Pentapetalae</taxon>
        <taxon>rosids</taxon>
        <taxon>malvids</taxon>
        <taxon>Myrtales</taxon>
        <taxon>Melastomataceae</taxon>
        <taxon>Melastomatoideae</taxon>
        <taxon>Melastomateae</taxon>
        <taxon>Melastoma</taxon>
    </lineage>
</organism>
<protein>
    <submittedName>
        <fullName evidence="1">Uncharacterized protein</fullName>
    </submittedName>
</protein>
<dbReference type="Proteomes" id="UP001057402">
    <property type="component" value="Chromosome 7"/>
</dbReference>
<keyword evidence="2" id="KW-1185">Reference proteome</keyword>
<evidence type="ECO:0000313" key="2">
    <source>
        <dbReference type="Proteomes" id="UP001057402"/>
    </source>
</evidence>
<comment type="caution">
    <text evidence="1">The sequence shown here is derived from an EMBL/GenBank/DDBJ whole genome shotgun (WGS) entry which is preliminary data.</text>
</comment>
<accession>A0ACB9NXP9</accession>
<dbReference type="EMBL" id="CM042886">
    <property type="protein sequence ID" value="KAI4341440.1"/>
    <property type="molecule type" value="Genomic_DNA"/>
</dbReference>
<proteinExistence type="predicted"/>
<gene>
    <name evidence="1" type="ORF">MLD38_026165</name>
</gene>
<reference evidence="2" key="1">
    <citation type="journal article" date="2023" name="Front. Plant Sci.">
        <title>Chromosomal-level genome assembly of Melastoma candidum provides insights into trichome evolution.</title>
        <authorList>
            <person name="Zhong Y."/>
            <person name="Wu W."/>
            <person name="Sun C."/>
            <person name="Zou P."/>
            <person name="Liu Y."/>
            <person name="Dai S."/>
            <person name="Zhou R."/>
        </authorList>
    </citation>
    <scope>NUCLEOTIDE SEQUENCE [LARGE SCALE GENOMIC DNA]</scope>
</reference>
<sequence>MEGAIGRSGCRGGKSDGDLDGEKKRVEVDSADGSEDVDEMEDVKGLLDSKGSSHSKPSSPEGISSSSERKVDQLESTRTEMTQMKEENERLKSYLSQIMRDYRSLQLRFMEASKREPDISSVVDKKGDEQQRKLEEVDDLVSLSLGRASSSMDPKKGEKKDHVLERKYDDEEGLALGLDCKFEASKSGTTESQPNRSPGNSFEGEPKEDAGETWPPSKALKTTRSSNGDDEVSQQNPVKKARVSVRARCDTPTMNDGCQWRKYGQKIAKGNPCPRAYYRCTVAPSCPVRKQVQRCAEDMSVLITTYEGNHNHPLPLSATAMASTTSAAAHMLLSGSTSSSSQSTTGTDLQAGISGLCPSDASKPRPFYTPNTPFSYASTSCPTITLDLTSNPPSSSASSASSIFGRFSSQYTSTATRFPQASLNFGSISSTDSSSALPLLSCGGSSGLVNSLGAQLFNKGITNPSAATQENQNSYQCYLQKTILNLPQSSLPDTISAATKAITSDPSFQSALAAALKSIIGGNLSGSTTQDRFRS</sequence>
<evidence type="ECO:0000313" key="1">
    <source>
        <dbReference type="EMBL" id="KAI4341440.1"/>
    </source>
</evidence>